<dbReference type="RefSeq" id="WP_153759061.1">
    <property type="nucleotide sequence ID" value="NZ_CP045851.1"/>
</dbReference>
<dbReference type="AlphaFoldDB" id="A0A5Q2RGU0"/>
<reference evidence="1 2" key="1">
    <citation type="submission" date="2019-11" db="EMBL/GenBank/DDBJ databases">
        <authorList>
            <person name="He Y."/>
        </authorList>
    </citation>
    <scope>NUCLEOTIDE SEQUENCE [LARGE SCALE GENOMIC DNA]</scope>
    <source>
        <strain evidence="1 2">SCSIO 58843</strain>
    </source>
</reference>
<accession>A0A5Q2RGU0</accession>
<proteinExistence type="predicted"/>
<gene>
    <name evidence="1" type="ORF">GH723_07425</name>
</gene>
<evidence type="ECO:0000313" key="1">
    <source>
        <dbReference type="EMBL" id="QGG94953.1"/>
    </source>
</evidence>
<dbReference type="EMBL" id="CP045851">
    <property type="protein sequence ID" value="QGG94953.1"/>
    <property type="molecule type" value="Genomic_DNA"/>
</dbReference>
<sequence length="104" mass="11292">MGNVWATGQRVFVEDARGGDAYLRATWHPEGRQFVISHWQGNVCLAATRVPVEAAPQLIGLLAGALGDVVSPTVAEPTAAPTDRGVLQRWWERSRSWLLSRAAG</sequence>
<evidence type="ECO:0000313" key="2">
    <source>
        <dbReference type="Proteomes" id="UP000334019"/>
    </source>
</evidence>
<dbReference type="Proteomes" id="UP000334019">
    <property type="component" value="Chromosome"/>
</dbReference>
<dbReference type="KEGG" id="atq:GH723_07425"/>
<evidence type="ECO:0008006" key="3">
    <source>
        <dbReference type="Google" id="ProtNLM"/>
    </source>
</evidence>
<organism evidence="1 2">
    <name type="scientific">Actinomarinicola tropica</name>
    <dbReference type="NCBI Taxonomy" id="2789776"/>
    <lineage>
        <taxon>Bacteria</taxon>
        <taxon>Bacillati</taxon>
        <taxon>Actinomycetota</taxon>
        <taxon>Acidimicrobiia</taxon>
        <taxon>Acidimicrobiales</taxon>
        <taxon>Iamiaceae</taxon>
        <taxon>Actinomarinicola</taxon>
    </lineage>
</organism>
<protein>
    <recommendedName>
        <fullName evidence="3">DUF317 domain-containing protein</fullName>
    </recommendedName>
</protein>
<name>A0A5Q2RGU0_9ACTN</name>
<keyword evidence="2" id="KW-1185">Reference proteome</keyword>